<dbReference type="EMBL" id="CP003065">
    <property type="protein sequence ID" value="AEV67293.1"/>
    <property type="molecule type" value="Genomic_DNA"/>
</dbReference>
<dbReference type="STRING" id="720554.Clocl_0582"/>
<protein>
    <submittedName>
        <fullName evidence="7">Transposase</fullName>
    </submittedName>
</protein>
<feature type="domain" description="HTH IS21-type" evidence="5">
    <location>
        <begin position="1"/>
        <end position="60"/>
    </location>
</feature>
<dbReference type="PROSITE" id="PS50531">
    <property type="entry name" value="HTH_IS21"/>
    <property type="match status" value="1"/>
</dbReference>
<keyword evidence="8" id="KW-1185">Reference proteome</keyword>
<dbReference type="GO" id="GO:0003677">
    <property type="term" value="F:DNA binding"/>
    <property type="evidence" value="ECO:0007669"/>
    <property type="project" value="UniProtKB-KW"/>
</dbReference>
<proteinExistence type="inferred from homology"/>
<dbReference type="PROSITE" id="PS50994">
    <property type="entry name" value="INTEGRASE"/>
    <property type="match status" value="1"/>
</dbReference>
<keyword evidence="3" id="KW-0238">DNA-binding</keyword>
<keyword evidence="4" id="KW-0233">DNA recombination</keyword>
<name>G8LTU7_ACECE</name>
<accession>G8LTU7</accession>
<dbReference type="RefSeq" id="WP_014253924.1">
    <property type="nucleotide sequence ID" value="NC_016627.1"/>
</dbReference>
<evidence type="ECO:0000259" key="6">
    <source>
        <dbReference type="PROSITE" id="PS50994"/>
    </source>
</evidence>
<dbReference type="NCBIfam" id="NF033546">
    <property type="entry name" value="transpos_IS21"/>
    <property type="match status" value="1"/>
</dbReference>
<evidence type="ECO:0000313" key="8">
    <source>
        <dbReference type="Proteomes" id="UP000005435"/>
    </source>
</evidence>
<evidence type="ECO:0000259" key="5">
    <source>
        <dbReference type="PROSITE" id="PS50531"/>
    </source>
</evidence>
<dbReference type="GO" id="GO:0015074">
    <property type="term" value="P:DNA integration"/>
    <property type="evidence" value="ECO:0007669"/>
    <property type="project" value="InterPro"/>
</dbReference>
<dbReference type="Proteomes" id="UP000005435">
    <property type="component" value="Chromosome"/>
</dbReference>
<organism evidence="7 8">
    <name type="scientific">Acetivibrio clariflavus (strain DSM 19732 / NBRC 101661 / EBR45)</name>
    <name type="common">Clostridium clariflavum</name>
    <dbReference type="NCBI Taxonomy" id="720554"/>
    <lineage>
        <taxon>Bacteria</taxon>
        <taxon>Bacillati</taxon>
        <taxon>Bacillota</taxon>
        <taxon>Clostridia</taxon>
        <taxon>Eubacteriales</taxon>
        <taxon>Oscillospiraceae</taxon>
        <taxon>Acetivibrio</taxon>
    </lineage>
</organism>
<dbReference type="AlphaFoldDB" id="G8LTU7"/>
<reference evidence="8" key="1">
    <citation type="submission" date="2011-12" db="EMBL/GenBank/DDBJ databases">
        <title>Complete sequence of Clostridium clariflavum DSM 19732.</title>
        <authorList>
            <consortium name="US DOE Joint Genome Institute"/>
            <person name="Lucas S."/>
            <person name="Han J."/>
            <person name="Lapidus A."/>
            <person name="Cheng J.-F."/>
            <person name="Goodwin L."/>
            <person name="Pitluck S."/>
            <person name="Peters L."/>
            <person name="Teshima H."/>
            <person name="Detter J.C."/>
            <person name="Han C."/>
            <person name="Tapia R."/>
            <person name="Land M."/>
            <person name="Hauser L."/>
            <person name="Kyrpides N."/>
            <person name="Ivanova N."/>
            <person name="Pagani I."/>
            <person name="Kitzmiller T."/>
            <person name="Lynd L."/>
            <person name="Izquierdo J."/>
            <person name="Woyke T."/>
        </authorList>
    </citation>
    <scope>NUCLEOTIDE SEQUENCE [LARGE SCALE GENOMIC DNA]</scope>
    <source>
        <strain evidence="8">DSM 19732 / NBRC 101661 / EBR45</strain>
    </source>
</reference>
<feature type="domain" description="Integrase catalytic" evidence="6">
    <location>
        <begin position="117"/>
        <end position="292"/>
    </location>
</feature>
<sequence length="497" mass="57741">MYYEQGISISQISRETNFDRKTIRKYIDKTDWNEYPIDKSVKRGRPEKLKPFKDTIDKWLMEDKTARRKQRHTAKRIFERLTEIYKDDFDCCYKTVSNYVRRRKKEIYAKSYGYLPLEHRPGEAQVDFGEADFYLNDRLYNGYYINISFPYSNQGYTQLFKGQNQECLFEGLINIFKHIQGVPYRIWFDNASTIVAKVLKGGDRDLTDDFLRFKEHYNFEAVFCNPNSGHEKGSVESKVGYHRRNMFVPVPKITNLEEFNKELLIKCDNDADREHYRKGVKISELHIEDRKSLIPLPTVEFDTGKYLTVKTNGCGKFTLNNGIHEYSTSPKYANEKINIKITANEVIILDENYRETIKHTRLYGDTKQESMQWLPYLNTLAKRPGALKYTGIYTMLPHPMKEYIETCSRPERGRILQTIATICEKSNFETAVKAVSEALLYGAADADSLTALFSRLNTPELDLKPARVPEGIPKLKKVVTDVSAYDALIKEAGGSLC</sequence>
<dbReference type="PANTHER" id="PTHR35004:SF7">
    <property type="entry name" value="INTEGRASE PROTEIN"/>
    <property type="match status" value="1"/>
</dbReference>
<dbReference type="PANTHER" id="PTHR35004">
    <property type="entry name" value="TRANSPOSASE RV3428C-RELATED"/>
    <property type="match status" value="1"/>
</dbReference>
<gene>
    <name evidence="7" type="ordered locus">Clocl_0582</name>
</gene>
<dbReference type="HOGENOM" id="CLU_020626_2_1_9"/>
<dbReference type="GO" id="GO:0006310">
    <property type="term" value="P:DNA recombination"/>
    <property type="evidence" value="ECO:0007669"/>
    <property type="project" value="UniProtKB-KW"/>
</dbReference>
<evidence type="ECO:0000256" key="3">
    <source>
        <dbReference type="ARBA" id="ARBA00023125"/>
    </source>
</evidence>
<evidence type="ECO:0000313" key="7">
    <source>
        <dbReference type="EMBL" id="AEV67293.1"/>
    </source>
</evidence>
<reference evidence="7 8" key="2">
    <citation type="journal article" date="2012" name="Stand. Genomic Sci.">
        <title>Complete Genome Sequence of Clostridium clariflavum DSM 19732.</title>
        <authorList>
            <person name="Izquierdo J.A."/>
            <person name="Goodwin L."/>
            <person name="Davenport K.W."/>
            <person name="Teshima H."/>
            <person name="Bruce D."/>
            <person name="Detter C."/>
            <person name="Tapia R."/>
            <person name="Han S."/>
            <person name="Land M."/>
            <person name="Hauser L."/>
            <person name="Jeffries C.D."/>
            <person name="Han J."/>
            <person name="Pitluck S."/>
            <person name="Nolan M."/>
            <person name="Chen A."/>
            <person name="Huntemann M."/>
            <person name="Mavromatis K."/>
            <person name="Mikhailova N."/>
            <person name="Liolios K."/>
            <person name="Woyke T."/>
            <person name="Lynd L.R."/>
        </authorList>
    </citation>
    <scope>NUCLEOTIDE SEQUENCE [LARGE SCALE GENOMIC DNA]</scope>
    <source>
        <strain evidence="8">DSM 19732 / NBRC 101661 / EBR45</strain>
    </source>
</reference>
<evidence type="ECO:0000256" key="4">
    <source>
        <dbReference type="ARBA" id="ARBA00023172"/>
    </source>
</evidence>
<evidence type="ECO:0000256" key="1">
    <source>
        <dbReference type="ARBA" id="ARBA00009277"/>
    </source>
</evidence>
<comment type="similarity">
    <text evidence="1">Belongs to the transposase IS21/IS408/IS1162 family.</text>
</comment>
<evidence type="ECO:0000256" key="2">
    <source>
        <dbReference type="ARBA" id="ARBA00022578"/>
    </source>
</evidence>
<keyword evidence="2" id="KW-0815">Transposition</keyword>
<dbReference type="GO" id="GO:0032196">
    <property type="term" value="P:transposition"/>
    <property type="evidence" value="ECO:0007669"/>
    <property type="project" value="UniProtKB-KW"/>
</dbReference>
<dbReference type="eggNOG" id="COG4584">
    <property type="taxonomic scope" value="Bacteria"/>
</dbReference>
<dbReference type="KEGG" id="ccl:Clocl_0582"/>
<dbReference type="InterPro" id="IPR017894">
    <property type="entry name" value="HTH_IS21_transposase_type"/>
</dbReference>
<dbReference type="InterPro" id="IPR001584">
    <property type="entry name" value="Integrase_cat-core"/>
</dbReference>